<dbReference type="PANTHER" id="PTHR46769:SF2">
    <property type="entry name" value="FIBROCYSTIN-L ISOFORM 2 PRECURSOR-RELATED"/>
    <property type="match status" value="1"/>
</dbReference>
<sequence length="615" mass="68650">MAEQDQFTEAIFNNNQNAHRIKVDDQDEEQDNIITLPSRLLTQIQKLSRYGSVEQTWDQTIQACPDGFDIGEFAIETCYLGRYGEEIGSDQFSATIMPWSIDCWPTDRLASKVDIVIQGDASVNVLLPNDGESIGPKVYGVLGGLDLHGLPRNVSWTRLGATALSNQNTIVLSEPVDWNVGDEIILTTTDNIITTVLALNYTHIVINEVYSNDRIVHIAGAVGLLTRNIRVINRSPASDLFGFRIYISDYATNIWNPSSSEYLYTYYKGFARVSDTHFIGYGQFVDAPHEDKREGIHMYDLGDWNASRPTYNHRFSPSSDPRSRSTKHLPGQAASPSSHHPNAGSVIPAQPSARSMNPLLSKQLPQSSTDGSHIYVLPIGYSEHGFKDNLYEVYLQRYFQAASRPVHTGDNFLVRAETCGVSFKIIATESSPNCIVTLNTVIDYKGGSIMYINEKALLNNISYNGIGGKQLEIIKNIVDRRESLRNKTLIVPTVANETRSIVHLINGPQLMSQVVDKGWDSFQVLSKTELAIRIRSFTTDNIRPGTVIATTNRQRLIDLPLYPRARFEHEVLINTPDADERFNILGKCTTNMVLANDVDLGKIANATFGYARKLL</sequence>
<dbReference type="Proteomes" id="UP000663891">
    <property type="component" value="Unassembled WGS sequence"/>
</dbReference>
<dbReference type="GO" id="GO:0005524">
    <property type="term" value="F:ATP binding"/>
    <property type="evidence" value="ECO:0007669"/>
    <property type="project" value="UniProtKB-KW"/>
</dbReference>
<dbReference type="Gene3D" id="3.10.330.10">
    <property type="match status" value="1"/>
</dbReference>
<dbReference type="EMBL" id="CAJNON010000022">
    <property type="protein sequence ID" value="CAF0800323.1"/>
    <property type="molecule type" value="Genomic_DNA"/>
</dbReference>
<dbReference type="Pfam" id="PF10162">
    <property type="entry name" value="G8"/>
    <property type="match status" value="1"/>
</dbReference>
<evidence type="ECO:0000313" key="7">
    <source>
        <dbReference type="Proteomes" id="UP000663891"/>
    </source>
</evidence>
<dbReference type="InterPro" id="IPR019316">
    <property type="entry name" value="G8_domain"/>
</dbReference>
<dbReference type="Gene3D" id="1.10.8.60">
    <property type="match status" value="1"/>
</dbReference>
<evidence type="ECO:0000256" key="3">
    <source>
        <dbReference type="ARBA" id="ARBA00022840"/>
    </source>
</evidence>
<gene>
    <name evidence="6" type="ORF">VCS650_LOCUS3978</name>
</gene>
<comment type="caution">
    <text evidence="6">The sequence shown here is derived from an EMBL/GenBank/DDBJ whole genome shotgun (WGS) entry which is preliminary data.</text>
</comment>
<name>A0A813SV43_9BILA</name>
<dbReference type="Gene3D" id="3.40.50.300">
    <property type="entry name" value="P-loop containing nucleotide triphosphate hydrolases"/>
    <property type="match status" value="1"/>
</dbReference>
<keyword evidence="1" id="KW-0732">Signal</keyword>
<evidence type="ECO:0000256" key="1">
    <source>
        <dbReference type="ARBA" id="ARBA00022729"/>
    </source>
</evidence>
<dbReference type="OrthoDB" id="27435at2759"/>
<feature type="region of interest" description="Disordered" evidence="4">
    <location>
        <begin position="312"/>
        <end position="352"/>
    </location>
</feature>
<feature type="domain" description="G8" evidence="5">
    <location>
        <begin position="104"/>
        <end position="159"/>
    </location>
</feature>
<proteinExistence type="predicted"/>
<keyword evidence="2" id="KW-0547">Nucleotide-binding</keyword>
<keyword evidence="3" id="KW-0067">ATP-binding</keyword>
<evidence type="ECO:0000259" key="5">
    <source>
        <dbReference type="Pfam" id="PF10162"/>
    </source>
</evidence>
<accession>A0A813SV43</accession>
<dbReference type="SUPFAM" id="SSF54585">
    <property type="entry name" value="Cdc48 domain 2-like"/>
    <property type="match status" value="1"/>
</dbReference>
<dbReference type="InterPro" id="IPR052387">
    <property type="entry name" value="Fibrocystin"/>
</dbReference>
<dbReference type="PANTHER" id="PTHR46769">
    <property type="entry name" value="POLYCYSTIC KIDNEY AND HEPATIC DISEASE 1 (AUTOSOMAL RECESSIVE)-LIKE 1"/>
    <property type="match status" value="1"/>
</dbReference>
<protein>
    <recommendedName>
        <fullName evidence="5">G8 domain-containing protein</fullName>
    </recommendedName>
</protein>
<dbReference type="InterPro" id="IPR027417">
    <property type="entry name" value="P-loop_NTPase"/>
</dbReference>
<evidence type="ECO:0000313" key="6">
    <source>
        <dbReference type="EMBL" id="CAF0800323.1"/>
    </source>
</evidence>
<reference evidence="6" key="1">
    <citation type="submission" date="2021-02" db="EMBL/GenBank/DDBJ databases">
        <authorList>
            <person name="Nowell W R."/>
        </authorList>
    </citation>
    <scope>NUCLEOTIDE SEQUENCE</scope>
</reference>
<evidence type="ECO:0000256" key="4">
    <source>
        <dbReference type="SAM" id="MobiDB-lite"/>
    </source>
</evidence>
<organism evidence="6 7">
    <name type="scientific">Adineta steineri</name>
    <dbReference type="NCBI Taxonomy" id="433720"/>
    <lineage>
        <taxon>Eukaryota</taxon>
        <taxon>Metazoa</taxon>
        <taxon>Spiralia</taxon>
        <taxon>Gnathifera</taxon>
        <taxon>Rotifera</taxon>
        <taxon>Eurotatoria</taxon>
        <taxon>Bdelloidea</taxon>
        <taxon>Adinetida</taxon>
        <taxon>Adinetidae</taxon>
        <taxon>Adineta</taxon>
    </lineage>
</organism>
<dbReference type="AlphaFoldDB" id="A0A813SV43"/>
<dbReference type="InterPro" id="IPR029067">
    <property type="entry name" value="CDC48_domain_2-like_sf"/>
</dbReference>
<evidence type="ECO:0000256" key="2">
    <source>
        <dbReference type="ARBA" id="ARBA00022741"/>
    </source>
</evidence>
<dbReference type="SUPFAM" id="SSF52540">
    <property type="entry name" value="P-loop containing nucleoside triphosphate hydrolases"/>
    <property type="match status" value="1"/>
</dbReference>